<evidence type="ECO:0000313" key="12">
    <source>
        <dbReference type="EMBL" id="CCC48489.1"/>
    </source>
</evidence>
<feature type="transmembrane region" description="Helical" evidence="11">
    <location>
        <begin position="418"/>
        <end position="438"/>
    </location>
</feature>
<feature type="transmembrane region" description="Helical" evidence="11">
    <location>
        <begin position="101"/>
        <end position="121"/>
    </location>
</feature>
<protein>
    <recommendedName>
        <fullName evidence="11">GPI mannosyltransferase 1</fullName>
        <ecNumber evidence="11">2.4.1.-</ecNumber>
    </recommendedName>
    <alternativeName>
        <fullName evidence="11">GPI mannosyltransferase I</fullName>
    </alternativeName>
</protein>
<evidence type="ECO:0000256" key="5">
    <source>
        <dbReference type="ARBA" id="ARBA00022676"/>
    </source>
</evidence>
<accession>G0TX00</accession>
<dbReference type="GO" id="GO:0005789">
    <property type="term" value="C:endoplasmic reticulum membrane"/>
    <property type="evidence" value="ECO:0007669"/>
    <property type="project" value="UniProtKB-SubCell"/>
</dbReference>
<dbReference type="PANTHER" id="PTHR12886:SF0">
    <property type="entry name" value="GPI MANNOSYLTRANSFERASE 1"/>
    <property type="match status" value="1"/>
</dbReference>
<evidence type="ECO:0000256" key="11">
    <source>
        <dbReference type="RuleBase" id="RU365064"/>
    </source>
</evidence>
<dbReference type="GO" id="GO:0004376">
    <property type="term" value="F:GPI mannosyltransferase activity"/>
    <property type="evidence" value="ECO:0007669"/>
    <property type="project" value="InterPro"/>
</dbReference>
<feature type="transmembrane region" description="Helical" evidence="11">
    <location>
        <begin position="304"/>
        <end position="325"/>
    </location>
</feature>
<dbReference type="EMBL" id="HE573022">
    <property type="protein sequence ID" value="CCC48489.1"/>
    <property type="molecule type" value="Genomic_DNA"/>
</dbReference>
<dbReference type="EC" id="2.4.1.-" evidence="11"/>
<dbReference type="GO" id="GO:0051751">
    <property type="term" value="F:alpha-1,4-mannosyltransferase activity"/>
    <property type="evidence" value="ECO:0007669"/>
    <property type="project" value="InterPro"/>
</dbReference>
<keyword evidence="7 11" id="KW-0812">Transmembrane</keyword>
<gene>
    <name evidence="12" type="ORF">TVY486_0602800</name>
</gene>
<feature type="transmembrane region" description="Helical" evidence="11">
    <location>
        <begin position="188"/>
        <end position="211"/>
    </location>
</feature>
<evidence type="ECO:0000256" key="1">
    <source>
        <dbReference type="ARBA" id="ARBA00004477"/>
    </source>
</evidence>
<comment type="pathway">
    <text evidence="2 11">Glycolipid biosynthesis; glycosylphosphatidylinositol-anchor biosynthesis.</text>
</comment>
<sequence>MRRGQHSLECGEGKEVCDKRNSTIRKLSSDEKGQNTADGIGRLLVAGALVRLLLVVYAHFHDQWFRVKYTDIDYMIVVDGAREMWSGNSPFDRTTFRYTPLLAMLALPSVLVANPIGKLIFTSCDLGAAYHCHRVLLNFTTQQSAKWMISLFIIFNPIVLSVSTRGNSDMLLTFMSLLVLSKFWQKKYYQAAAILGFAVHFKIYPVIYVLPLVLGVWQQTEGTSNSVLKRIVYVGCVVFTCGIVTLLSFAVPTVLCYAAYGQKYINEAFIYHIYREDHRHNFSPYWLLMYLNMTRQHLGLEGNYSTGLMAFVPQAVVLLFTSYKLRRNVAHACCIETILFVAFNKVCTVQYFVWFIPLLAFIFCEQRSATGEKLQLDAVSGPRLWKTVTVMLSWAATIPLWVFTAIPLEFHGYSDFARLWLVSCAFFLTMVVMASMLARKALAAQRHALYERMKMKRA</sequence>
<keyword evidence="6 11" id="KW-0808">Transferase</keyword>
<dbReference type="OMA" id="MLWFIGQ"/>
<feature type="transmembrane region" description="Helical" evidence="11">
    <location>
        <begin position="231"/>
        <end position="260"/>
    </location>
</feature>
<organism evidence="12">
    <name type="scientific">Trypanosoma vivax (strain Y486)</name>
    <dbReference type="NCBI Taxonomy" id="1055687"/>
    <lineage>
        <taxon>Eukaryota</taxon>
        <taxon>Discoba</taxon>
        <taxon>Euglenozoa</taxon>
        <taxon>Kinetoplastea</taxon>
        <taxon>Metakinetoplastina</taxon>
        <taxon>Trypanosomatida</taxon>
        <taxon>Trypanosomatidae</taxon>
        <taxon>Trypanosoma</taxon>
        <taxon>Duttonella</taxon>
    </lineage>
</organism>
<comment type="subcellular location">
    <subcellularLocation>
        <location evidence="1 11">Endoplasmic reticulum membrane</location>
        <topology evidence="1 11">Multi-pass membrane protein</topology>
    </subcellularLocation>
</comment>
<dbReference type="GO" id="GO:1990529">
    <property type="term" value="C:glycosylphosphatidylinositol-mannosyltransferase I complex"/>
    <property type="evidence" value="ECO:0007669"/>
    <property type="project" value="TreeGrafter"/>
</dbReference>
<dbReference type="VEuPathDB" id="TriTrypDB:TvY486_0602800"/>
<dbReference type="UniPathway" id="UPA00196"/>
<dbReference type="Pfam" id="PF05007">
    <property type="entry name" value="Mannosyl_trans"/>
    <property type="match status" value="1"/>
</dbReference>
<dbReference type="GO" id="GO:0006506">
    <property type="term" value="P:GPI anchor biosynthetic process"/>
    <property type="evidence" value="ECO:0007669"/>
    <property type="project" value="UniProtKB-UniPathway"/>
</dbReference>
<evidence type="ECO:0000256" key="3">
    <source>
        <dbReference type="ARBA" id="ARBA00011071"/>
    </source>
</evidence>
<evidence type="ECO:0000256" key="9">
    <source>
        <dbReference type="ARBA" id="ARBA00022989"/>
    </source>
</evidence>
<evidence type="ECO:0000256" key="8">
    <source>
        <dbReference type="ARBA" id="ARBA00022824"/>
    </source>
</evidence>
<evidence type="ECO:0000256" key="2">
    <source>
        <dbReference type="ARBA" id="ARBA00004687"/>
    </source>
</evidence>
<reference evidence="12" key="1">
    <citation type="journal article" date="2012" name="Proc. Natl. Acad. Sci. U.S.A.">
        <title>Antigenic diversity is generated by distinct evolutionary mechanisms in African trypanosome species.</title>
        <authorList>
            <person name="Jackson A.P."/>
            <person name="Berry A."/>
            <person name="Aslett M."/>
            <person name="Allison H.C."/>
            <person name="Burton P."/>
            <person name="Vavrova-Anderson J."/>
            <person name="Brown R."/>
            <person name="Browne H."/>
            <person name="Corton N."/>
            <person name="Hauser H."/>
            <person name="Gamble J."/>
            <person name="Gilderthorp R."/>
            <person name="Marcello L."/>
            <person name="McQuillan J."/>
            <person name="Otto T.D."/>
            <person name="Quail M.A."/>
            <person name="Sanders M.J."/>
            <person name="van Tonder A."/>
            <person name="Ginger M.L."/>
            <person name="Field M.C."/>
            <person name="Barry J.D."/>
            <person name="Hertz-Fowler C."/>
            <person name="Berriman M."/>
        </authorList>
    </citation>
    <scope>NUCLEOTIDE SEQUENCE</scope>
    <source>
        <strain evidence="12">Y486</strain>
    </source>
</reference>
<dbReference type="PANTHER" id="PTHR12886">
    <property type="entry name" value="PIG-M MANNOSYLTRANSFERASE"/>
    <property type="match status" value="1"/>
</dbReference>
<keyword evidence="5 11" id="KW-0328">Glycosyltransferase</keyword>
<feature type="transmembrane region" description="Helical" evidence="11">
    <location>
        <begin position="40"/>
        <end position="60"/>
    </location>
</feature>
<evidence type="ECO:0000256" key="7">
    <source>
        <dbReference type="ARBA" id="ARBA00022692"/>
    </source>
</evidence>
<feature type="transmembrane region" description="Helical" evidence="11">
    <location>
        <begin position="384"/>
        <end position="406"/>
    </location>
</feature>
<keyword evidence="4 11" id="KW-0337">GPI-anchor biosynthesis</keyword>
<evidence type="ECO:0000256" key="10">
    <source>
        <dbReference type="ARBA" id="ARBA00023136"/>
    </source>
</evidence>
<evidence type="ECO:0000256" key="6">
    <source>
        <dbReference type="ARBA" id="ARBA00022679"/>
    </source>
</evidence>
<keyword evidence="8 11" id="KW-0256">Endoplasmic reticulum</keyword>
<proteinExistence type="inferred from homology"/>
<keyword evidence="10 11" id="KW-0472">Membrane</keyword>
<keyword evidence="9 11" id="KW-1133">Transmembrane helix</keyword>
<feature type="transmembrane region" description="Helical" evidence="11">
    <location>
        <begin position="337"/>
        <end position="363"/>
    </location>
</feature>
<dbReference type="AlphaFoldDB" id="G0TX00"/>
<dbReference type="InterPro" id="IPR007704">
    <property type="entry name" value="PIG-M"/>
</dbReference>
<name>G0TX00_TRYVY</name>
<evidence type="ECO:0000256" key="4">
    <source>
        <dbReference type="ARBA" id="ARBA00022502"/>
    </source>
</evidence>
<comment type="similarity">
    <text evidence="3 11">Belongs to the PIGM family.</text>
</comment>
<comment type="function">
    <text evidence="11">Catalytic subunit of the glycosylphosphatidylinositol-mannosyltransferase I complex which catalyzes the transfer of the first mannose, via an alpha-1,4 bond from a dolichol-phosphate-mannose (Dol-P-Man) to the glucosaminyl acyl phosphatidylinositol (GlcN-(acyl)PI) intermediate to generate alpha-D-Man-(1-&gt;4)-alpha-D-GlcN-(1-&gt;6)-(1-radyl,2-acyl-sn-glycero-3-phospho)-2-acyl-inositol and participates in the sixth step of the glycosylphosphatidylinositol-anchor biosynthesis.</text>
</comment>